<comment type="caution">
    <text evidence="18">The sequence shown here is derived from an EMBL/GenBank/DDBJ whole genome shotgun (WGS) entry which is preliminary data.</text>
</comment>
<keyword evidence="8" id="KW-0812">Transmembrane</keyword>
<dbReference type="Gene3D" id="1.10.287.130">
    <property type="match status" value="1"/>
</dbReference>
<dbReference type="SUPFAM" id="SSF47384">
    <property type="entry name" value="Homodimeric domain of signal transducing histidine kinase"/>
    <property type="match status" value="1"/>
</dbReference>
<dbReference type="PANTHER" id="PTHR44936">
    <property type="entry name" value="SENSOR PROTEIN CREC"/>
    <property type="match status" value="1"/>
</dbReference>
<evidence type="ECO:0000256" key="8">
    <source>
        <dbReference type="ARBA" id="ARBA00022692"/>
    </source>
</evidence>
<protein>
    <recommendedName>
        <fullName evidence="3">histidine kinase</fullName>
        <ecNumber evidence="3">2.7.13.3</ecNumber>
    </recommendedName>
</protein>
<evidence type="ECO:0000256" key="7">
    <source>
        <dbReference type="ARBA" id="ARBA00022679"/>
    </source>
</evidence>
<evidence type="ECO:0000313" key="19">
    <source>
        <dbReference type="Proteomes" id="UP000588647"/>
    </source>
</evidence>
<dbReference type="InterPro" id="IPR050980">
    <property type="entry name" value="2C_sensor_his_kinase"/>
</dbReference>
<evidence type="ECO:0000256" key="14">
    <source>
        <dbReference type="ARBA" id="ARBA00023136"/>
    </source>
</evidence>
<keyword evidence="9" id="KW-0547">Nucleotide-binding</keyword>
<dbReference type="PRINTS" id="PR00344">
    <property type="entry name" value="BCTRLSENSOR"/>
</dbReference>
<reference evidence="18 19" key="1">
    <citation type="submission" date="2020-08" db="EMBL/GenBank/DDBJ databases">
        <title>Genomic Encyclopedia of Type Strains, Phase IV (KMG-IV): sequencing the most valuable type-strain genomes for metagenomic binning, comparative biology and taxonomic classification.</title>
        <authorList>
            <person name="Goeker M."/>
        </authorList>
    </citation>
    <scope>NUCLEOTIDE SEQUENCE [LARGE SCALE GENOMIC DNA]</scope>
    <source>
        <strain evidence="18 19">DSM 103570</strain>
    </source>
</reference>
<dbReference type="EMBL" id="JACIEM010000002">
    <property type="protein sequence ID" value="MBB4002822.1"/>
    <property type="molecule type" value="Genomic_DNA"/>
</dbReference>
<keyword evidence="7" id="KW-0808">Transferase</keyword>
<feature type="domain" description="HAMP" evidence="17">
    <location>
        <begin position="183"/>
        <end position="236"/>
    </location>
</feature>
<dbReference type="InterPro" id="IPR004358">
    <property type="entry name" value="Sig_transdc_His_kin-like_C"/>
</dbReference>
<feature type="domain" description="Histidine kinase" evidence="16">
    <location>
        <begin position="244"/>
        <end position="445"/>
    </location>
</feature>
<dbReference type="GO" id="GO:0000155">
    <property type="term" value="F:phosphorelay sensor kinase activity"/>
    <property type="evidence" value="ECO:0007669"/>
    <property type="project" value="InterPro"/>
</dbReference>
<evidence type="ECO:0000256" key="6">
    <source>
        <dbReference type="ARBA" id="ARBA00022553"/>
    </source>
</evidence>
<dbReference type="InterPro" id="IPR003660">
    <property type="entry name" value="HAMP_dom"/>
</dbReference>
<evidence type="ECO:0000256" key="1">
    <source>
        <dbReference type="ARBA" id="ARBA00000085"/>
    </source>
</evidence>
<dbReference type="InterPro" id="IPR003594">
    <property type="entry name" value="HATPase_dom"/>
</dbReference>
<dbReference type="Proteomes" id="UP000588647">
    <property type="component" value="Unassembled WGS sequence"/>
</dbReference>
<comment type="subcellular location">
    <subcellularLocation>
        <location evidence="2">Cell inner membrane</location>
        <topology evidence="2">Multi-pass membrane protein</topology>
    </subcellularLocation>
</comment>
<evidence type="ECO:0000256" key="15">
    <source>
        <dbReference type="SAM" id="MobiDB-lite"/>
    </source>
</evidence>
<dbReference type="SMART" id="SM00388">
    <property type="entry name" value="HisKA"/>
    <property type="match status" value="1"/>
</dbReference>
<dbReference type="PROSITE" id="PS50109">
    <property type="entry name" value="HIS_KIN"/>
    <property type="match status" value="1"/>
</dbReference>
<evidence type="ECO:0000313" key="18">
    <source>
        <dbReference type="EMBL" id="MBB4002822.1"/>
    </source>
</evidence>
<keyword evidence="19" id="KW-1185">Reference proteome</keyword>
<keyword evidence="12" id="KW-1133">Transmembrane helix</keyword>
<comment type="catalytic activity">
    <reaction evidence="1">
        <text>ATP + protein L-histidine = ADP + protein N-phospho-L-histidine.</text>
        <dbReference type="EC" id="2.7.13.3"/>
    </reaction>
</comment>
<dbReference type="RefSeq" id="WP_246367771.1">
    <property type="nucleotide sequence ID" value="NZ_JAAAMM010000002.1"/>
</dbReference>
<keyword evidence="13" id="KW-0902">Two-component regulatory system</keyword>
<accession>A0A7W6MPF3</accession>
<dbReference type="PANTHER" id="PTHR44936:SF5">
    <property type="entry name" value="SENSOR HISTIDINE KINASE ENVZ"/>
    <property type="match status" value="1"/>
</dbReference>
<dbReference type="InterPro" id="IPR036097">
    <property type="entry name" value="HisK_dim/P_sf"/>
</dbReference>
<dbReference type="SMART" id="SM00387">
    <property type="entry name" value="HATPase_c"/>
    <property type="match status" value="1"/>
</dbReference>
<evidence type="ECO:0000256" key="12">
    <source>
        <dbReference type="ARBA" id="ARBA00022989"/>
    </source>
</evidence>
<dbReference type="GO" id="GO:0005524">
    <property type="term" value="F:ATP binding"/>
    <property type="evidence" value="ECO:0007669"/>
    <property type="project" value="UniProtKB-KW"/>
</dbReference>
<keyword evidence="5" id="KW-0997">Cell inner membrane</keyword>
<dbReference type="InterPro" id="IPR005467">
    <property type="entry name" value="His_kinase_dom"/>
</dbReference>
<evidence type="ECO:0000256" key="10">
    <source>
        <dbReference type="ARBA" id="ARBA00022777"/>
    </source>
</evidence>
<dbReference type="PROSITE" id="PS50885">
    <property type="entry name" value="HAMP"/>
    <property type="match status" value="1"/>
</dbReference>
<evidence type="ECO:0000256" key="2">
    <source>
        <dbReference type="ARBA" id="ARBA00004429"/>
    </source>
</evidence>
<keyword evidence="11" id="KW-0067">ATP-binding</keyword>
<dbReference type="SUPFAM" id="SSF55874">
    <property type="entry name" value="ATPase domain of HSP90 chaperone/DNA topoisomerase II/histidine kinase"/>
    <property type="match status" value="1"/>
</dbReference>
<evidence type="ECO:0000256" key="5">
    <source>
        <dbReference type="ARBA" id="ARBA00022519"/>
    </source>
</evidence>
<dbReference type="Gene3D" id="3.30.565.10">
    <property type="entry name" value="Histidine kinase-like ATPase, C-terminal domain"/>
    <property type="match status" value="1"/>
</dbReference>
<keyword evidence="10 18" id="KW-0418">Kinase</keyword>
<evidence type="ECO:0000256" key="3">
    <source>
        <dbReference type="ARBA" id="ARBA00012438"/>
    </source>
</evidence>
<organism evidence="18 19">
    <name type="scientific">Aurantimonas endophytica</name>
    <dbReference type="NCBI Taxonomy" id="1522175"/>
    <lineage>
        <taxon>Bacteria</taxon>
        <taxon>Pseudomonadati</taxon>
        <taxon>Pseudomonadota</taxon>
        <taxon>Alphaproteobacteria</taxon>
        <taxon>Hyphomicrobiales</taxon>
        <taxon>Aurantimonadaceae</taxon>
        <taxon>Aurantimonas</taxon>
    </lineage>
</organism>
<keyword evidence="4" id="KW-1003">Cell membrane</keyword>
<dbReference type="Pfam" id="PF00512">
    <property type="entry name" value="HisKA"/>
    <property type="match status" value="1"/>
</dbReference>
<name>A0A7W6MPF3_9HYPH</name>
<dbReference type="InterPro" id="IPR003661">
    <property type="entry name" value="HisK_dim/P_dom"/>
</dbReference>
<dbReference type="CDD" id="cd06225">
    <property type="entry name" value="HAMP"/>
    <property type="match status" value="1"/>
</dbReference>
<dbReference type="Pfam" id="PF00672">
    <property type="entry name" value="HAMP"/>
    <property type="match status" value="1"/>
</dbReference>
<evidence type="ECO:0000256" key="13">
    <source>
        <dbReference type="ARBA" id="ARBA00023012"/>
    </source>
</evidence>
<gene>
    <name evidence="18" type="ORF">GGR03_001897</name>
</gene>
<proteinExistence type="predicted"/>
<keyword evidence="14" id="KW-0472">Membrane</keyword>
<feature type="region of interest" description="Disordered" evidence="15">
    <location>
        <begin position="444"/>
        <end position="463"/>
    </location>
</feature>
<evidence type="ECO:0000259" key="16">
    <source>
        <dbReference type="PROSITE" id="PS50109"/>
    </source>
</evidence>
<evidence type="ECO:0000256" key="4">
    <source>
        <dbReference type="ARBA" id="ARBA00022475"/>
    </source>
</evidence>
<dbReference type="Pfam" id="PF02518">
    <property type="entry name" value="HATPase_c"/>
    <property type="match status" value="1"/>
</dbReference>
<dbReference type="CDD" id="cd00082">
    <property type="entry name" value="HisKA"/>
    <property type="match status" value="1"/>
</dbReference>
<evidence type="ECO:0000259" key="17">
    <source>
        <dbReference type="PROSITE" id="PS50885"/>
    </source>
</evidence>
<dbReference type="SMART" id="SM00304">
    <property type="entry name" value="HAMP"/>
    <property type="match status" value="1"/>
</dbReference>
<evidence type="ECO:0000256" key="9">
    <source>
        <dbReference type="ARBA" id="ARBA00022741"/>
    </source>
</evidence>
<evidence type="ECO:0000256" key="11">
    <source>
        <dbReference type="ARBA" id="ARBA00022840"/>
    </source>
</evidence>
<dbReference type="InterPro" id="IPR036890">
    <property type="entry name" value="HATPase_C_sf"/>
</dbReference>
<dbReference type="CDD" id="cd00075">
    <property type="entry name" value="HATPase"/>
    <property type="match status" value="1"/>
</dbReference>
<dbReference type="EC" id="2.7.13.3" evidence="3"/>
<dbReference type="AlphaFoldDB" id="A0A7W6MPF3"/>
<sequence>MRSWFLSGSIRRQITALAIGPVILVALIALVTQPLWPQVYESTSYAEKTAVQIETVVDQVRMSDRPGQVAAILDAASKTGLRVEPVWLTELEDSSQPSTARGDVRDRVRADLPASMHPVLRDRTRSGELSDVIVVRVDPDTALAFSPAPAGEDSFISDKQINFMLKSLIVLLPVLASSCYAGWLITAPLMRFADAAQSIGPDTGHDRPFEEDGSLEMRQLAAALNDMRSRVREMLKDRTNMLRAISHDLRTPLTRLRMRAERSTQPELSAAMLNDIRRIDEMIHETLTFLSKDVSAERPINADLPSLLRTICSDFSDLGFSVTYEGPEKSVYPCRPKALARAITNLVDNGTKFGDTVIVSLTVPPTGEVQIDVSDNGPGVPEELRRKVLDPFFKASSARTANQGGGFGLGLSIVEDIVRGHGGSMQLLESRSGGLTVRVELPSIGPETREPMPRHVLGRRQTA</sequence>
<dbReference type="GO" id="GO:0005886">
    <property type="term" value="C:plasma membrane"/>
    <property type="evidence" value="ECO:0007669"/>
    <property type="project" value="UniProtKB-SubCell"/>
</dbReference>
<keyword evidence="6" id="KW-0597">Phosphoprotein</keyword>